<dbReference type="SUPFAM" id="SSF53649">
    <property type="entry name" value="Alkaline phosphatase-like"/>
    <property type="match status" value="1"/>
</dbReference>
<dbReference type="InterPro" id="IPR002591">
    <property type="entry name" value="Phosphodiest/P_Trfase"/>
</dbReference>
<dbReference type="PANTHER" id="PTHR10151">
    <property type="entry name" value="ECTONUCLEOTIDE PYROPHOSPHATASE/PHOSPHODIESTERASE"/>
    <property type="match status" value="1"/>
</dbReference>
<reference evidence="2" key="1">
    <citation type="submission" date="2017-06" db="EMBL/GenBank/DDBJ databases">
        <authorList>
            <person name="Varghese N."/>
            <person name="Submissions S."/>
        </authorList>
    </citation>
    <scope>NUCLEOTIDE SEQUENCE [LARGE SCALE GENOMIC DNA]</scope>
    <source>
        <strain evidence="2">DSM 22348</strain>
    </source>
</reference>
<sequence length="386" mass="41211">MQMSVQLDVTQHQTWPGLANLTHSMLCALGAVGFRNSFGLAPARATCLLLIDGLGHDLLREYRDEAPFLAGLMRPDGVFRVGFPATTASSLAALASGLGSGAHGIVGCSFALDADSEFSPLTWTCAPFVAQRAFAEVPTPEQFIVPQTAWEQATEQGLRISTVMPARYAESAYTRAIYKGSQILGAPSYYGYPQLVRQALEVNAPALCFAYFADLDFAGHLFGPGSDAWLAQLRVADRLAESIFQQLPAGARLLVTADHGMLGLDADAVVDFDREPALQDGVLAVAGDIRARHVYVDAARLDRTQERWRDRLGDGYTVLSKADAIAGGLFGDVMLSQAEARIGDLIVVPNGGGGIIRSEVEPAASRWLGHHGALTDADQVVPLLMA</sequence>
<dbReference type="Gene3D" id="3.40.720.10">
    <property type="entry name" value="Alkaline Phosphatase, subunit A"/>
    <property type="match status" value="1"/>
</dbReference>
<dbReference type="STRING" id="1215104.GCA_000730585_02925"/>
<protein>
    <submittedName>
        <fullName evidence="1">Type I phosphodiesterase / nucleotide pyrophosphatase</fullName>
    </submittedName>
</protein>
<accession>A0A239JRP9</accession>
<proteinExistence type="predicted"/>
<dbReference type="Proteomes" id="UP000198407">
    <property type="component" value="Unassembled WGS sequence"/>
</dbReference>
<name>A0A239JRP9_9PSED</name>
<organism evidence="1 2">
    <name type="scientific">Pseudomonas japonica</name>
    <dbReference type="NCBI Taxonomy" id="256466"/>
    <lineage>
        <taxon>Bacteria</taxon>
        <taxon>Pseudomonadati</taxon>
        <taxon>Pseudomonadota</taxon>
        <taxon>Gammaproteobacteria</taxon>
        <taxon>Pseudomonadales</taxon>
        <taxon>Pseudomonadaceae</taxon>
        <taxon>Pseudomonas</taxon>
    </lineage>
</organism>
<dbReference type="InterPro" id="IPR017850">
    <property type="entry name" value="Alkaline_phosphatase_core_sf"/>
</dbReference>
<dbReference type="EMBL" id="FZOL01000023">
    <property type="protein sequence ID" value="SNT08686.1"/>
    <property type="molecule type" value="Genomic_DNA"/>
</dbReference>
<dbReference type="Pfam" id="PF01663">
    <property type="entry name" value="Phosphodiest"/>
    <property type="match status" value="1"/>
</dbReference>
<dbReference type="AlphaFoldDB" id="A0A239JRP9"/>
<evidence type="ECO:0000313" key="2">
    <source>
        <dbReference type="Proteomes" id="UP000198407"/>
    </source>
</evidence>
<dbReference type="GO" id="GO:0016787">
    <property type="term" value="F:hydrolase activity"/>
    <property type="evidence" value="ECO:0007669"/>
    <property type="project" value="UniProtKB-ARBA"/>
</dbReference>
<evidence type="ECO:0000313" key="1">
    <source>
        <dbReference type="EMBL" id="SNT08686.1"/>
    </source>
</evidence>
<dbReference type="PANTHER" id="PTHR10151:SF120">
    <property type="entry name" value="BIS(5'-ADENOSYL)-TRIPHOSPHATASE"/>
    <property type="match status" value="1"/>
</dbReference>
<gene>
    <name evidence="1" type="ORF">SAMN05444352_12373</name>
</gene>
<keyword evidence="2" id="KW-1185">Reference proteome</keyword>